<keyword evidence="5 7" id="KW-0129">CBS domain</keyword>
<evidence type="ECO:0000256" key="3">
    <source>
        <dbReference type="ARBA" id="ARBA00022737"/>
    </source>
</evidence>
<dbReference type="SMART" id="SM00116">
    <property type="entry name" value="CBS"/>
    <property type="match status" value="2"/>
</dbReference>
<evidence type="ECO:0000256" key="8">
    <source>
        <dbReference type="PROSITE-ProRule" id="PRU01193"/>
    </source>
</evidence>
<keyword evidence="4 8" id="KW-1133">Transmembrane helix</keyword>
<dbReference type="SMART" id="SM01091">
    <property type="entry name" value="CorC_HlyC"/>
    <property type="match status" value="1"/>
</dbReference>
<feature type="transmembrane region" description="Helical" evidence="9">
    <location>
        <begin position="61"/>
        <end position="86"/>
    </location>
</feature>
<evidence type="ECO:0008006" key="14">
    <source>
        <dbReference type="Google" id="ProtNLM"/>
    </source>
</evidence>
<dbReference type="eggNOG" id="COG1253">
    <property type="taxonomic scope" value="Bacteria"/>
</dbReference>
<dbReference type="EMBL" id="CP001629">
    <property type="protein sequence ID" value="ACU89018.1"/>
    <property type="molecule type" value="Genomic_DNA"/>
</dbReference>
<keyword evidence="6 8" id="KW-0472">Membrane</keyword>
<evidence type="ECO:0000259" key="10">
    <source>
        <dbReference type="PROSITE" id="PS51371"/>
    </source>
</evidence>
<dbReference type="Pfam" id="PF03471">
    <property type="entry name" value="CorC_HlyC"/>
    <property type="match status" value="1"/>
</dbReference>
<accession>C7LPH5</accession>
<dbReference type="InterPro" id="IPR002550">
    <property type="entry name" value="CNNM"/>
</dbReference>
<dbReference type="CDD" id="cd04590">
    <property type="entry name" value="CBS_pair_CorC_HlyC_assoc"/>
    <property type="match status" value="1"/>
</dbReference>
<protein>
    <recommendedName>
        <fullName evidence="14">CBS domain containing protein</fullName>
    </recommendedName>
</protein>
<feature type="domain" description="CNNM transmembrane" evidence="11">
    <location>
        <begin position="1"/>
        <end position="196"/>
    </location>
</feature>
<feature type="domain" description="CBS" evidence="10">
    <location>
        <begin position="215"/>
        <end position="274"/>
    </location>
</feature>
<dbReference type="KEGG" id="dba:Dbac_0902"/>
<dbReference type="PANTHER" id="PTHR22777">
    <property type="entry name" value="HEMOLYSIN-RELATED"/>
    <property type="match status" value="1"/>
</dbReference>
<evidence type="ECO:0000259" key="11">
    <source>
        <dbReference type="PROSITE" id="PS51846"/>
    </source>
</evidence>
<evidence type="ECO:0000256" key="1">
    <source>
        <dbReference type="ARBA" id="ARBA00004141"/>
    </source>
</evidence>
<dbReference type="Gene3D" id="3.30.465.10">
    <property type="match status" value="1"/>
</dbReference>
<proteinExistence type="predicted"/>
<evidence type="ECO:0000313" key="13">
    <source>
        <dbReference type="Proteomes" id="UP000002216"/>
    </source>
</evidence>
<evidence type="ECO:0000256" key="6">
    <source>
        <dbReference type="ARBA" id="ARBA00023136"/>
    </source>
</evidence>
<dbReference type="STRING" id="525897.Dbac_0902"/>
<sequence length="436" mass="48131">MNIALLAALIILNGVFAMSEIALVTARKSRLQRLAEDGDKSAVVAMRLAEDPTQFLSTVQIGITVIGIMNGIVGESALAGPLAGMLTQLGLDGKTSSITATTLVVVVITYFSIVVGELVPKRIGQFHAEGIATFMAKPISVLAAMSRPFVFLLSVSTDGLLRLLGKKELNSANLTEEDIHSMLAEGSQVGLIEKQEHEIMRNVFRLDDRQIASLMTPRSEIIYLDIDKSLESSLENLMSSDHSRYPVCHVGLHNTVGIITAKRLLKQRIKGESSNIQDYLQPAIFVPETLTGIKLLEQFRESGVQMVFVIDEYGEILGLITLQDVLEALTGEFKTRDPEDVWGVQREDGSWLLDGLIPIPELKDRLNLKFVPEEHKGRYNTLSGMMMWLIGSVPRTSDAVEWEGWRLEVVDLDGNRADKILASRLADVHEKKIMPT</sequence>
<evidence type="ECO:0000313" key="12">
    <source>
        <dbReference type="EMBL" id="ACU89018.1"/>
    </source>
</evidence>
<reference evidence="12 13" key="1">
    <citation type="journal article" date="2009" name="Stand. Genomic Sci.">
        <title>Complete genome sequence of Desulfomicrobium baculatum type strain (X).</title>
        <authorList>
            <person name="Copeland A."/>
            <person name="Spring S."/>
            <person name="Goker M."/>
            <person name="Schneider S."/>
            <person name="Lapidus A."/>
            <person name="Del Rio T.G."/>
            <person name="Tice H."/>
            <person name="Cheng J.F."/>
            <person name="Chen F."/>
            <person name="Nolan M."/>
            <person name="Bruce D."/>
            <person name="Goodwin L."/>
            <person name="Pitluck S."/>
            <person name="Ivanova N."/>
            <person name="Mavrommatis K."/>
            <person name="Ovchinnikova G."/>
            <person name="Pati A."/>
            <person name="Chen A."/>
            <person name="Palaniappan K."/>
            <person name="Land M."/>
            <person name="Hauser L."/>
            <person name="Chang Y.J."/>
            <person name="Jeffries C.C."/>
            <person name="Meincke L."/>
            <person name="Sims D."/>
            <person name="Brettin T."/>
            <person name="Detter J.C."/>
            <person name="Han C."/>
            <person name="Chain P."/>
            <person name="Bristow J."/>
            <person name="Eisen J.A."/>
            <person name="Markowitz V."/>
            <person name="Hugenholtz P."/>
            <person name="Kyrpides N.C."/>
            <person name="Klenk H.P."/>
            <person name="Lucas S."/>
        </authorList>
    </citation>
    <scope>NUCLEOTIDE SEQUENCE [LARGE SCALE GENOMIC DNA]</scope>
    <source>
        <strain evidence="13">DSM 4028 / VKM B-1378 / X</strain>
    </source>
</reference>
<keyword evidence="13" id="KW-1185">Reference proteome</keyword>
<dbReference type="OrthoDB" id="9798188at2"/>
<feature type="transmembrane region" description="Helical" evidence="9">
    <location>
        <begin position="139"/>
        <end position="161"/>
    </location>
</feature>
<comment type="subcellular location">
    <subcellularLocation>
        <location evidence="1">Membrane</location>
        <topology evidence="1">Multi-pass membrane protein</topology>
    </subcellularLocation>
</comment>
<dbReference type="Gene3D" id="3.10.580.10">
    <property type="entry name" value="CBS-domain"/>
    <property type="match status" value="1"/>
</dbReference>
<evidence type="ECO:0000256" key="4">
    <source>
        <dbReference type="ARBA" id="ARBA00022989"/>
    </source>
</evidence>
<dbReference type="SUPFAM" id="SSF54631">
    <property type="entry name" value="CBS-domain pair"/>
    <property type="match status" value="1"/>
</dbReference>
<gene>
    <name evidence="12" type="ordered locus">Dbac_0902</name>
</gene>
<feature type="domain" description="CBS" evidence="10">
    <location>
        <begin position="279"/>
        <end position="335"/>
    </location>
</feature>
<dbReference type="InterPro" id="IPR046342">
    <property type="entry name" value="CBS_dom_sf"/>
</dbReference>
<feature type="transmembrane region" description="Helical" evidence="9">
    <location>
        <begin position="98"/>
        <end position="119"/>
    </location>
</feature>
<name>C7LPH5_DESBD</name>
<dbReference type="Pfam" id="PF01595">
    <property type="entry name" value="CNNM"/>
    <property type="match status" value="1"/>
</dbReference>
<evidence type="ECO:0000256" key="7">
    <source>
        <dbReference type="PROSITE-ProRule" id="PRU00703"/>
    </source>
</evidence>
<dbReference type="SUPFAM" id="SSF56176">
    <property type="entry name" value="FAD-binding/transporter-associated domain-like"/>
    <property type="match status" value="1"/>
</dbReference>
<dbReference type="InterPro" id="IPR005170">
    <property type="entry name" value="Transptr-assoc_dom"/>
</dbReference>
<organism evidence="12 13">
    <name type="scientific">Desulfomicrobium baculatum (strain DSM 4028 / VKM B-1378 / X)</name>
    <name type="common">Desulfovibrio baculatus</name>
    <dbReference type="NCBI Taxonomy" id="525897"/>
    <lineage>
        <taxon>Bacteria</taxon>
        <taxon>Pseudomonadati</taxon>
        <taxon>Thermodesulfobacteriota</taxon>
        <taxon>Desulfovibrionia</taxon>
        <taxon>Desulfovibrionales</taxon>
        <taxon>Desulfomicrobiaceae</taxon>
        <taxon>Desulfomicrobium</taxon>
    </lineage>
</organism>
<dbReference type="RefSeq" id="WP_015773118.1">
    <property type="nucleotide sequence ID" value="NC_013173.1"/>
</dbReference>
<dbReference type="GO" id="GO:0050660">
    <property type="term" value="F:flavin adenine dinucleotide binding"/>
    <property type="evidence" value="ECO:0007669"/>
    <property type="project" value="InterPro"/>
</dbReference>
<dbReference type="AlphaFoldDB" id="C7LPH5"/>
<keyword evidence="2 8" id="KW-0812">Transmembrane</keyword>
<evidence type="ECO:0000256" key="5">
    <source>
        <dbReference type="ARBA" id="ARBA00023122"/>
    </source>
</evidence>
<dbReference type="PROSITE" id="PS51846">
    <property type="entry name" value="CNNM"/>
    <property type="match status" value="1"/>
</dbReference>
<dbReference type="InterPro" id="IPR000644">
    <property type="entry name" value="CBS_dom"/>
</dbReference>
<dbReference type="Proteomes" id="UP000002216">
    <property type="component" value="Chromosome"/>
</dbReference>
<dbReference type="InterPro" id="IPR016169">
    <property type="entry name" value="FAD-bd_PCMH_sub2"/>
</dbReference>
<dbReference type="HOGENOM" id="CLU_015237_4_0_7"/>
<dbReference type="Pfam" id="PF00571">
    <property type="entry name" value="CBS"/>
    <property type="match status" value="2"/>
</dbReference>
<dbReference type="GO" id="GO:0005886">
    <property type="term" value="C:plasma membrane"/>
    <property type="evidence" value="ECO:0007669"/>
    <property type="project" value="TreeGrafter"/>
</dbReference>
<dbReference type="InterPro" id="IPR036318">
    <property type="entry name" value="FAD-bd_PCMH-like_sf"/>
</dbReference>
<dbReference type="InterPro" id="IPR044751">
    <property type="entry name" value="Ion_transp-like_CBS"/>
</dbReference>
<dbReference type="PANTHER" id="PTHR22777:SF17">
    <property type="entry name" value="UPF0053 PROTEIN SLL0260"/>
    <property type="match status" value="1"/>
</dbReference>
<evidence type="ECO:0000256" key="9">
    <source>
        <dbReference type="SAM" id="Phobius"/>
    </source>
</evidence>
<keyword evidence="3" id="KW-0677">Repeat</keyword>
<evidence type="ECO:0000256" key="2">
    <source>
        <dbReference type="ARBA" id="ARBA00022692"/>
    </source>
</evidence>
<dbReference type="PROSITE" id="PS51371">
    <property type="entry name" value="CBS"/>
    <property type="match status" value="2"/>
</dbReference>